<sequence>MYKTHEKKLIWLSFIVAGIMLLSLVGRIFGS</sequence>
<dbReference type="EMBL" id="ASQA01000001">
    <property type="protein sequence ID" value="ETT88810.1"/>
    <property type="molecule type" value="Genomic_DNA"/>
</dbReference>
<evidence type="ECO:0000313" key="2">
    <source>
        <dbReference type="EMBL" id="ETT88810.1"/>
    </source>
</evidence>
<reference evidence="2 3" key="1">
    <citation type="journal article" date="2014" name="BMC Genomics">
        <title>Genomic comparison of sporeforming bacilli isolated from milk.</title>
        <authorList>
            <person name="Moreno Switt A.I."/>
            <person name="Andrus A.D."/>
            <person name="Ranieri M.L."/>
            <person name="Orsi R.H."/>
            <person name="Ivy R."/>
            <person name="den Bakker H.C."/>
            <person name="Martin N.H."/>
            <person name="Wiedmann M."/>
            <person name="Boor K.J."/>
        </authorList>
    </citation>
    <scope>NUCLEOTIDE SEQUENCE [LARGE SCALE GENOMIC DNA]</scope>
    <source>
        <strain evidence="2 3">FSL R5-213</strain>
    </source>
</reference>
<comment type="caution">
    <text evidence="2">The sequence shown here is derived from an EMBL/GenBank/DDBJ whole genome shotgun (WGS) entry which is preliminary data.</text>
</comment>
<evidence type="ECO:0000256" key="1">
    <source>
        <dbReference type="SAM" id="Phobius"/>
    </source>
</evidence>
<dbReference type="Proteomes" id="UP000019062">
    <property type="component" value="Unassembled WGS sequence"/>
</dbReference>
<keyword evidence="1" id="KW-0472">Membrane</keyword>
<proteinExistence type="predicted"/>
<dbReference type="AlphaFoldDB" id="W4F7J3"/>
<keyword evidence="3" id="KW-1185">Reference proteome</keyword>
<feature type="transmembrane region" description="Helical" evidence="1">
    <location>
        <begin position="9"/>
        <end position="29"/>
    </location>
</feature>
<gene>
    <name evidence="2" type="ORF">C176_00425</name>
</gene>
<accession>W4F7J3</accession>
<keyword evidence="1" id="KW-1133">Transmembrane helix</keyword>
<name>W4F7J3_9BACL</name>
<organism evidence="2 3">
    <name type="scientific">Viridibacillus arenosi FSL R5-213</name>
    <dbReference type="NCBI Taxonomy" id="1227360"/>
    <lineage>
        <taxon>Bacteria</taxon>
        <taxon>Bacillati</taxon>
        <taxon>Bacillota</taxon>
        <taxon>Bacilli</taxon>
        <taxon>Bacillales</taxon>
        <taxon>Caryophanaceae</taxon>
        <taxon>Viridibacillus</taxon>
    </lineage>
</organism>
<protein>
    <submittedName>
        <fullName evidence="2">Uncharacterized protein</fullName>
    </submittedName>
</protein>
<evidence type="ECO:0000313" key="3">
    <source>
        <dbReference type="Proteomes" id="UP000019062"/>
    </source>
</evidence>
<keyword evidence="1" id="KW-0812">Transmembrane</keyword>